<dbReference type="Proteomes" id="UP000003751">
    <property type="component" value="Unassembled WGS sequence"/>
</dbReference>
<sequence>MTAQQNTVLSWSGGKDAAYALLELPHVTELLTTVSENGRSSMHGVRRELYDAQAEALGIPIRYVELPMECSNEEYAARMASVVDEYEARGIERIAFADLYLEDIRAYRKERLAETTIEGCWPVWNPDTDEQIRSFLDAGFRATVVTVDGGTLDASFAGRELDEAFLADLPEEVDPCGENGEFHTFVWDGPTFDSPLSVDVGETVTRAVGDGEFHYCDLY</sequence>
<proteinExistence type="predicted"/>
<feature type="domain" description="Diphthamide synthase" evidence="1">
    <location>
        <begin position="8"/>
        <end position="202"/>
    </location>
</feature>
<reference evidence="2 4" key="1">
    <citation type="journal article" date="2014" name="ISME J.">
        <title>Trehalose/2-sulfotrehalose biosynthesis and glycine-betaine uptake are widely spread mechanisms for osmoadaptation in the Halobacteriales.</title>
        <authorList>
            <person name="Youssef N.H."/>
            <person name="Savage-Ashlock K.N."/>
            <person name="McCully A.L."/>
            <person name="Luedtke B."/>
            <person name="Shaw E.I."/>
            <person name="Hoff W.D."/>
            <person name="Elshahed M.S."/>
        </authorList>
    </citation>
    <scope>NUCLEOTIDE SEQUENCE [LARGE SCALE GENOMIC DNA]</scope>
    <source>
        <strain evidence="2 4">DX253</strain>
    </source>
</reference>
<dbReference type="EMBL" id="AEMG01000002">
    <property type="protein sequence ID" value="EFW93668.1"/>
    <property type="molecule type" value="Genomic_DNA"/>
</dbReference>
<name>E7QP15_HALPU</name>
<accession>E7QP15</accession>
<dbReference type="STRING" id="797209.GCA_000376445_02018"/>
<dbReference type="RefSeq" id="WP_007976146.1">
    <property type="nucleotide sequence ID" value="NZ_AEMG01000002.1"/>
</dbReference>
<dbReference type="EMBL" id="FRAN01000007">
    <property type="protein sequence ID" value="SHL47238.1"/>
    <property type="molecule type" value="Genomic_DNA"/>
</dbReference>
<dbReference type="Gene3D" id="3.90.1490.10">
    <property type="entry name" value="putative n-type atp pyrophosphatase, domain 2"/>
    <property type="match status" value="1"/>
</dbReference>
<gene>
    <name evidence="3" type="ORF">SAMN05444342_3891</name>
    <name evidence="2" type="ORF">ZOD2009_00955</name>
</gene>
<keyword evidence="5" id="KW-1185">Reference proteome</keyword>
<dbReference type="SUPFAM" id="SSF52402">
    <property type="entry name" value="Adenine nucleotide alpha hydrolases-like"/>
    <property type="match status" value="1"/>
</dbReference>
<evidence type="ECO:0000313" key="2">
    <source>
        <dbReference type="EMBL" id="EFW93668.1"/>
    </source>
</evidence>
<evidence type="ECO:0000313" key="5">
    <source>
        <dbReference type="Proteomes" id="UP000184203"/>
    </source>
</evidence>
<evidence type="ECO:0000313" key="3">
    <source>
        <dbReference type="EMBL" id="SHL47238.1"/>
    </source>
</evidence>
<dbReference type="OrthoDB" id="372052at2157"/>
<dbReference type="InterPro" id="IPR002761">
    <property type="entry name" value="Diphthami_syn_dom"/>
</dbReference>
<dbReference type="PATRIC" id="fig|797209.4.peg.169"/>
<reference evidence="3" key="3">
    <citation type="submission" date="2016-11" db="EMBL/GenBank/DDBJ databases">
        <authorList>
            <person name="Jaros S."/>
            <person name="Januszkiewicz K."/>
            <person name="Wedrychowicz H."/>
        </authorList>
    </citation>
    <scope>NUCLEOTIDE SEQUENCE [LARGE SCALE GENOMIC DNA]</scope>
    <source>
        <strain evidence="3">DX253</strain>
    </source>
</reference>
<protein>
    <submittedName>
        <fullName evidence="2">ATP binding protein</fullName>
    </submittedName>
    <submittedName>
        <fullName evidence="3">MJ0570-related uncharacterized domain-containing protein</fullName>
    </submittedName>
</protein>
<dbReference type="Pfam" id="PF01902">
    <property type="entry name" value="Diphthami_syn_2"/>
    <property type="match status" value="1"/>
</dbReference>
<dbReference type="eggNOG" id="arCOG00036">
    <property type="taxonomic scope" value="Archaea"/>
</dbReference>
<organism evidence="2 4">
    <name type="scientific">Haladaptatus paucihalophilus DX253</name>
    <dbReference type="NCBI Taxonomy" id="797209"/>
    <lineage>
        <taxon>Archaea</taxon>
        <taxon>Methanobacteriati</taxon>
        <taxon>Methanobacteriota</taxon>
        <taxon>Stenosarchaea group</taxon>
        <taxon>Halobacteria</taxon>
        <taxon>Halobacteriales</taxon>
        <taxon>Haladaptataceae</taxon>
        <taxon>Haladaptatus</taxon>
    </lineage>
</organism>
<reference evidence="5" key="2">
    <citation type="submission" date="2016-11" db="EMBL/GenBank/DDBJ databases">
        <authorList>
            <person name="Varghese N."/>
            <person name="Submissions S."/>
        </authorList>
    </citation>
    <scope>NUCLEOTIDE SEQUENCE [LARGE SCALE GENOMIC DNA]</scope>
    <source>
        <strain evidence="5">DX253</strain>
    </source>
</reference>
<dbReference type="InterPro" id="IPR014729">
    <property type="entry name" value="Rossmann-like_a/b/a_fold"/>
</dbReference>
<evidence type="ECO:0000313" key="4">
    <source>
        <dbReference type="Proteomes" id="UP000003751"/>
    </source>
</evidence>
<dbReference type="Proteomes" id="UP000184203">
    <property type="component" value="Unassembled WGS sequence"/>
</dbReference>
<evidence type="ECO:0000259" key="1">
    <source>
        <dbReference type="Pfam" id="PF01902"/>
    </source>
</evidence>
<dbReference type="AlphaFoldDB" id="E7QP15"/>
<dbReference type="Gene3D" id="3.40.50.620">
    <property type="entry name" value="HUPs"/>
    <property type="match status" value="1"/>
</dbReference>